<reference evidence="6" key="1">
    <citation type="submission" date="2021-03" db="EMBL/GenBank/DDBJ databases">
        <title>novel species isolated from a fishpond in China.</title>
        <authorList>
            <person name="Lu H."/>
            <person name="Cai Z."/>
        </authorList>
    </citation>
    <scope>NUCLEOTIDE SEQUENCE</scope>
    <source>
        <strain evidence="6">JCM 30855</strain>
    </source>
</reference>
<dbReference type="InterPro" id="IPR011990">
    <property type="entry name" value="TPR-like_helical_dom_sf"/>
</dbReference>
<dbReference type="CDD" id="cd14014">
    <property type="entry name" value="STKc_PknB_like"/>
    <property type="match status" value="1"/>
</dbReference>
<dbReference type="RefSeq" id="WP_206573523.1">
    <property type="nucleotide sequence ID" value="NZ_JAFKCV010000004.1"/>
</dbReference>
<keyword evidence="2" id="KW-0547">Nucleotide-binding</keyword>
<evidence type="ECO:0000259" key="5">
    <source>
        <dbReference type="PROSITE" id="PS50011"/>
    </source>
</evidence>
<dbReference type="Gene3D" id="1.10.510.10">
    <property type="entry name" value="Transferase(Phosphotransferase) domain 1"/>
    <property type="match status" value="1"/>
</dbReference>
<evidence type="ECO:0000256" key="2">
    <source>
        <dbReference type="ARBA" id="ARBA00022741"/>
    </source>
</evidence>
<dbReference type="GO" id="GO:0004674">
    <property type="term" value="F:protein serine/threonine kinase activity"/>
    <property type="evidence" value="ECO:0007669"/>
    <property type="project" value="TreeGrafter"/>
</dbReference>
<dbReference type="PANTHER" id="PTHR43289:SF34">
    <property type="entry name" value="SERINE_THREONINE-PROTEIN KINASE YBDM-RELATED"/>
    <property type="match status" value="1"/>
</dbReference>
<dbReference type="PANTHER" id="PTHR43289">
    <property type="entry name" value="MITOGEN-ACTIVATED PROTEIN KINASE KINASE KINASE 20-RELATED"/>
    <property type="match status" value="1"/>
</dbReference>
<keyword evidence="4" id="KW-0067">ATP-binding</keyword>
<keyword evidence="1" id="KW-0808">Transferase</keyword>
<dbReference type="InterPro" id="IPR011009">
    <property type="entry name" value="Kinase-like_dom_sf"/>
</dbReference>
<keyword evidence="3" id="KW-0418">Kinase</keyword>
<name>A0A939DNK8_9ALTE</name>
<dbReference type="EMBL" id="JAFKCV010000004">
    <property type="protein sequence ID" value="MBN7825415.1"/>
    <property type="molecule type" value="Genomic_DNA"/>
</dbReference>
<dbReference type="PROSITE" id="PS00108">
    <property type="entry name" value="PROTEIN_KINASE_ST"/>
    <property type="match status" value="1"/>
</dbReference>
<dbReference type="SMART" id="SM00028">
    <property type="entry name" value="TPR"/>
    <property type="match status" value="4"/>
</dbReference>
<dbReference type="Proteomes" id="UP000664654">
    <property type="component" value="Unassembled WGS sequence"/>
</dbReference>
<evidence type="ECO:0000256" key="1">
    <source>
        <dbReference type="ARBA" id="ARBA00022679"/>
    </source>
</evidence>
<dbReference type="Pfam" id="PF13424">
    <property type="entry name" value="TPR_12"/>
    <property type="match status" value="2"/>
</dbReference>
<dbReference type="GO" id="GO:0005524">
    <property type="term" value="F:ATP binding"/>
    <property type="evidence" value="ECO:0007669"/>
    <property type="project" value="UniProtKB-KW"/>
</dbReference>
<accession>A0A939DNK8</accession>
<dbReference type="Pfam" id="PF00069">
    <property type="entry name" value="Pkinase"/>
    <property type="match status" value="1"/>
</dbReference>
<sequence>MKPGQNNLLLTGGGDISQPFQQGGWGAAEQLLGSLVGEFRLEEVLAVSHQSWVYLAVKDDGHVRQQVVVKLLAPTTLSPLQQQLFEREKQLLASLSHPGIATFIDAGRAANGCSYIVMEYIEGTNIRRFCDRKRLSVAKRVQMIVEVLDILKFAHSRLVIHRDLKPSNILVTDDGYIKLLDFGIGKLIDDVSDEQGDNTLVFTPQYAAPEQLCNQRVSVTTDIYQLGHVLYLLLAGAPAFNASEGNMAELYQAILNSDPPPPSLRFRRFPSRLGRQRIALRRDVSTRELGTTLDTDLDKITLKAIEKRQEQRYLTTDALSQDLRDWLEGRPISLSHHLWTYRLRKYLQRHRQVVALSLLFLVLMTGGLANHLYQLQVEQQRTELQARKAEEVASFLTDVLLKMEVGLEDAAQPTMADLVGYAGQRLDAAKDMTEDVRTRLAVIVANAQGRVQQFDQARQTLEKHTGVTHWLSSESPGDARILLEYAEAMFDLGDYLASRQLLDKVLLEQSLTLSFPLNYQLYKLDAEVNRKQGNYEQALTSAEQARTILVEHSGDDLSGRDINNLLGGILINLGRYEQASAAFEQSLALSHKMGQQRAFGTLVIQSNMAILYNITGNTARAEELVRESLTQMRELFPDRYSNIATLHNTYAMVFKKKGDITAAIEQVEQAIELYRRHFGPDYAKLISPYSNLSELYRQQQQCDQAQLAHDEGRRISQVAFPDKPVPDFDCQSVASNEKVY</sequence>
<dbReference type="PROSITE" id="PS50011">
    <property type="entry name" value="PROTEIN_KINASE_DOM"/>
    <property type="match status" value="1"/>
</dbReference>
<comment type="caution">
    <text evidence="6">The sequence shown here is derived from an EMBL/GenBank/DDBJ whole genome shotgun (WGS) entry which is preliminary data.</text>
</comment>
<dbReference type="SMART" id="SM00220">
    <property type="entry name" value="S_TKc"/>
    <property type="match status" value="1"/>
</dbReference>
<gene>
    <name evidence="6" type="ORF">J0A66_09300</name>
</gene>
<evidence type="ECO:0000313" key="7">
    <source>
        <dbReference type="Proteomes" id="UP000664654"/>
    </source>
</evidence>
<protein>
    <submittedName>
        <fullName evidence="6">Tetratricopeptide repeat protein</fullName>
    </submittedName>
</protein>
<evidence type="ECO:0000313" key="6">
    <source>
        <dbReference type="EMBL" id="MBN7825415.1"/>
    </source>
</evidence>
<dbReference type="SUPFAM" id="SSF48452">
    <property type="entry name" value="TPR-like"/>
    <property type="match status" value="2"/>
</dbReference>
<dbReference type="Gene3D" id="3.30.200.20">
    <property type="entry name" value="Phosphorylase Kinase, domain 1"/>
    <property type="match status" value="1"/>
</dbReference>
<dbReference type="AlphaFoldDB" id="A0A939DNK8"/>
<dbReference type="InterPro" id="IPR008271">
    <property type="entry name" value="Ser/Thr_kinase_AS"/>
</dbReference>
<evidence type="ECO:0000256" key="3">
    <source>
        <dbReference type="ARBA" id="ARBA00022777"/>
    </source>
</evidence>
<organism evidence="6 7">
    <name type="scientific">Bowmanella dokdonensis</name>
    <dbReference type="NCBI Taxonomy" id="751969"/>
    <lineage>
        <taxon>Bacteria</taxon>
        <taxon>Pseudomonadati</taxon>
        <taxon>Pseudomonadota</taxon>
        <taxon>Gammaproteobacteria</taxon>
        <taxon>Alteromonadales</taxon>
        <taxon>Alteromonadaceae</taxon>
        <taxon>Bowmanella</taxon>
    </lineage>
</organism>
<proteinExistence type="predicted"/>
<dbReference type="Gene3D" id="1.25.40.10">
    <property type="entry name" value="Tetratricopeptide repeat domain"/>
    <property type="match status" value="2"/>
</dbReference>
<dbReference type="InterPro" id="IPR019734">
    <property type="entry name" value="TPR_rpt"/>
</dbReference>
<dbReference type="SUPFAM" id="SSF56112">
    <property type="entry name" value="Protein kinase-like (PK-like)"/>
    <property type="match status" value="1"/>
</dbReference>
<dbReference type="InterPro" id="IPR000719">
    <property type="entry name" value="Prot_kinase_dom"/>
</dbReference>
<evidence type="ECO:0000256" key="4">
    <source>
        <dbReference type="ARBA" id="ARBA00022840"/>
    </source>
</evidence>
<keyword evidence="7" id="KW-1185">Reference proteome</keyword>
<feature type="domain" description="Protein kinase" evidence="5">
    <location>
        <begin position="39"/>
        <end position="327"/>
    </location>
</feature>